<keyword evidence="6" id="KW-0808">Transferase</keyword>
<evidence type="ECO:0000256" key="2">
    <source>
        <dbReference type="ARBA" id="ARBA00004651"/>
    </source>
</evidence>
<keyword evidence="9 16" id="KW-0418">Kinase</keyword>
<dbReference type="CDD" id="cd00082">
    <property type="entry name" value="HisKA"/>
    <property type="match status" value="1"/>
</dbReference>
<comment type="subcellular location">
    <subcellularLocation>
        <location evidence="2">Cell membrane</location>
        <topology evidence="2">Multi-pass membrane protein</topology>
    </subcellularLocation>
</comment>
<evidence type="ECO:0000256" key="9">
    <source>
        <dbReference type="ARBA" id="ARBA00022777"/>
    </source>
</evidence>
<name>A0A2T3KZT1_PHOLD</name>
<dbReference type="GO" id="GO:0005886">
    <property type="term" value="C:plasma membrane"/>
    <property type="evidence" value="ECO:0007669"/>
    <property type="project" value="UniProtKB-SubCell"/>
</dbReference>
<evidence type="ECO:0000256" key="4">
    <source>
        <dbReference type="ARBA" id="ARBA00022475"/>
    </source>
</evidence>
<evidence type="ECO:0000256" key="6">
    <source>
        <dbReference type="ARBA" id="ARBA00022679"/>
    </source>
</evidence>
<feature type="transmembrane region" description="Helical" evidence="14">
    <location>
        <begin position="21"/>
        <end position="41"/>
    </location>
</feature>
<organism evidence="16 17">
    <name type="scientific">Photobacterium leiognathi subsp. mandapamensis</name>
    <name type="common">Photobacterium mandapamensis</name>
    <dbReference type="NCBI Taxonomy" id="48408"/>
    <lineage>
        <taxon>Bacteria</taxon>
        <taxon>Pseudomonadati</taxon>
        <taxon>Pseudomonadota</taxon>
        <taxon>Gammaproteobacteria</taxon>
        <taxon>Vibrionales</taxon>
        <taxon>Vibrionaceae</taxon>
        <taxon>Photobacterium</taxon>
    </lineage>
</organism>
<dbReference type="Gene3D" id="1.10.287.130">
    <property type="match status" value="1"/>
</dbReference>
<gene>
    <name evidence="16" type="ORF">C0W93_01350</name>
</gene>
<comment type="catalytic activity">
    <reaction evidence="1">
        <text>ATP + protein L-histidine = ADP + protein N-phospho-L-histidine.</text>
        <dbReference type="EC" id="2.7.13.3"/>
    </reaction>
</comment>
<reference evidence="16 17" key="1">
    <citation type="submission" date="2018-03" db="EMBL/GenBank/DDBJ databases">
        <title>Whole genome sequencing of Histamine producing bacteria.</title>
        <authorList>
            <person name="Butler K."/>
        </authorList>
    </citation>
    <scope>NUCLEOTIDE SEQUENCE [LARGE SCALE GENOMIC DNA]</scope>
    <source>
        <strain evidence="16 17">Res.4.1</strain>
    </source>
</reference>
<keyword evidence="12" id="KW-0902">Two-component regulatory system</keyword>
<dbReference type="PANTHER" id="PTHR45528:SF1">
    <property type="entry name" value="SENSOR HISTIDINE KINASE CPXA"/>
    <property type="match status" value="1"/>
</dbReference>
<dbReference type="EMBL" id="PYNS01000001">
    <property type="protein sequence ID" value="PSV13620.1"/>
    <property type="molecule type" value="Genomic_DNA"/>
</dbReference>
<comment type="caution">
    <text evidence="16">The sequence shown here is derived from an EMBL/GenBank/DDBJ whole genome shotgun (WGS) entry which is preliminary data.</text>
</comment>
<dbReference type="EC" id="2.7.13.3" evidence="3"/>
<dbReference type="InterPro" id="IPR005467">
    <property type="entry name" value="His_kinase_dom"/>
</dbReference>
<keyword evidence="11 14" id="KW-1133">Transmembrane helix</keyword>
<feature type="transmembrane region" description="Helical" evidence="14">
    <location>
        <begin position="144"/>
        <end position="167"/>
    </location>
</feature>
<evidence type="ECO:0000256" key="5">
    <source>
        <dbReference type="ARBA" id="ARBA00022553"/>
    </source>
</evidence>
<dbReference type="AlphaFoldDB" id="A0A2T3KZT1"/>
<dbReference type="SUPFAM" id="SSF47384">
    <property type="entry name" value="Homodimeric domain of signal transducing histidine kinase"/>
    <property type="match status" value="1"/>
</dbReference>
<dbReference type="RefSeq" id="WP_107184104.1">
    <property type="nucleotide sequence ID" value="NZ_JAWQGC010000002.1"/>
</dbReference>
<evidence type="ECO:0000256" key="7">
    <source>
        <dbReference type="ARBA" id="ARBA00022692"/>
    </source>
</evidence>
<evidence type="ECO:0000256" key="12">
    <source>
        <dbReference type="ARBA" id="ARBA00023012"/>
    </source>
</evidence>
<evidence type="ECO:0000256" key="3">
    <source>
        <dbReference type="ARBA" id="ARBA00012438"/>
    </source>
</evidence>
<dbReference type="PROSITE" id="PS50109">
    <property type="entry name" value="HIS_KIN"/>
    <property type="match status" value="1"/>
</dbReference>
<keyword evidence="7 14" id="KW-0812">Transmembrane</keyword>
<accession>A0A2T3KZT1</accession>
<sequence>MDKVTASKLKHYPSIYRKVGLSVSFMAFSMFVLFWIVIYIAENQLEVISLHHWLDKESTQYVIDYDKMGEQAPLPNNSEFKSYWSLKSLPEWLAPYNKPGFYEHLRGTEDKHFIVFKHPSGKGLMYVVYQDDADDYLDDYEDSLHYFTFIFGVLLSLIMGAYSFYFIRSLSHPFAQIESKIGQMQPSHNEFSIDTQYKETREIEQALLDSKREIANYFQREKEFSRFASHELRTPIMIIQGSADLLDKVPNQPNVAKKAIKRLHQASDEMKILTETFLLLGKHEIEPHHLVTCHLADELEKQLQIMAPLFAKQDTHYQLSISNPGTVTAPVSFITIIINNLIKNAFSYSVGDIMIELNEDTLKIVNRHDGNETYNQGYGCGLVIVQRICERMHWPFNISNDYVNFNVKVEFSSPTN</sequence>
<keyword evidence="5" id="KW-0597">Phosphoprotein</keyword>
<feature type="domain" description="Histidine kinase" evidence="15">
    <location>
        <begin position="227"/>
        <end position="416"/>
    </location>
</feature>
<dbReference type="InterPro" id="IPR050398">
    <property type="entry name" value="HssS/ArlS-like"/>
</dbReference>
<keyword evidence="8" id="KW-0547">Nucleotide-binding</keyword>
<evidence type="ECO:0000256" key="13">
    <source>
        <dbReference type="ARBA" id="ARBA00023136"/>
    </source>
</evidence>
<evidence type="ECO:0000313" key="16">
    <source>
        <dbReference type="EMBL" id="PSV13620.1"/>
    </source>
</evidence>
<evidence type="ECO:0000256" key="11">
    <source>
        <dbReference type="ARBA" id="ARBA00022989"/>
    </source>
</evidence>
<dbReference type="InterPro" id="IPR003661">
    <property type="entry name" value="HisK_dim/P_dom"/>
</dbReference>
<evidence type="ECO:0000256" key="1">
    <source>
        <dbReference type="ARBA" id="ARBA00000085"/>
    </source>
</evidence>
<dbReference type="Pfam" id="PF00512">
    <property type="entry name" value="HisKA"/>
    <property type="match status" value="1"/>
</dbReference>
<keyword evidence="10" id="KW-0067">ATP-binding</keyword>
<keyword evidence="4" id="KW-1003">Cell membrane</keyword>
<evidence type="ECO:0000256" key="14">
    <source>
        <dbReference type="SAM" id="Phobius"/>
    </source>
</evidence>
<dbReference type="InterPro" id="IPR036890">
    <property type="entry name" value="HATPase_C_sf"/>
</dbReference>
<dbReference type="Proteomes" id="UP000240530">
    <property type="component" value="Unassembled WGS sequence"/>
</dbReference>
<dbReference type="SUPFAM" id="SSF55874">
    <property type="entry name" value="ATPase domain of HSP90 chaperone/DNA topoisomerase II/histidine kinase"/>
    <property type="match status" value="1"/>
</dbReference>
<evidence type="ECO:0000259" key="15">
    <source>
        <dbReference type="PROSITE" id="PS50109"/>
    </source>
</evidence>
<protein>
    <recommendedName>
        <fullName evidence="3">histidine kinase</fullName>
        <ecNumber evidence="3">2.7.13.3</ecNumber>
    </recommendedName>
</protein>
<evidence type="ECO:0000256" key="8">
    <source>
        <dbReference type="ARBA" id="ARBA00022741"/>
    </source>
</evidence>
<dbReference type="GO" id="GO:0005524">
    <property type="term" value="F:ATP binding"/>
    <property type="evidence" value="ECO:0007669"/>
    <property type="project" value="UniProtKB-KW"/>
</dbReference>
<keyword evidence="13 14" id="KW-0472">Membrane</keyword>
<evidence type="ECO:0000256" key="10">
    <source>
        <dbReference type="ARBA" id="ARBA00022840"/>
    </source>
</evidence>
<dbReference type="InterPro" id="IPR036097">
    <property type="entry name" value="HisK_dim/P_sf"/>
</dbReference>
<dbReference type="SMART" id="SM00388">
    <property type="entry name" value="HisKA"/>
    <property type="match status" value="1"/>
</dbReference>
<proteinExistence type="predicted"/>
<dbReference type="PANTHER" id="PTHR45528">
    <property type="entry name" value="SENSOR HISTIDINE KINASE CPXA"/>
    <property type="match status" value="1"/>
</dbReference>
<evidence type="ECO:0000313" key="17">
    <source>
        <dbReference type="Proteomes" id="UP000240530"/>
    </source>
</evidence>
<dbReference type="GO" id="GO:0000155">
    <property type="term" value="F:phosphorelay sensor kinase activity"/>
    <property type="evidence" value="ECO:0007669"/>
    <property type="project" value="InterPro"/>
</dbReference>